<dbReference type="OrthoDB" id="128914at2759"/>
<accession>A0A3F2RP14</accession>
<feature type="compositionally biased region" description="Polar residues" evidence="1">
    <location>
        <begin position="38"/>
        <end position="69"/>
    </location>
</feature>
<dbReference type="Proteomes" id="UP000277300">
    <property type="component" value="Unassembled WGS sequence"/>
</dbReference>
<name>A0A3F2RP14_9STRA</name>
<reference evidence="2 3" key="1">
    <citation type="submission" date="2018-07" db="EMBL/GenBank/DDBJ databases">
        <title>Genome sequencing of oomycete isolates from Chile give support for New Zealand origin for Phytophthora kernoviae and make available the first Nothophytophthora sp. genome.</title>
        <authorList>
            <person name="Studholme D.J."/>
            <person name="Sanfuentes E."/>
            <person name="Panda P."/>
            <person name="Hill R."/>
            <person name="Sambles C."/>
            <person name="Grant M."/>
            <person name="Williams N.M."/>
            <person name="Mcdougal R.L."/>
        </authorList>
    </citation>
    <scope>NUCLEOTIDE SEQUENCE [LARGE SCALE GENOMIC DNA]</scope>
    <source>
        <strain evidence="2">Chile6</strain>
    </source>
</reference>
<dbReference type="EMBL" id="MBDO02000169">
    <property type="protein sequence ID" value="RLN61087.1"/>
    <property type="molecule type" value="Genomic_DNA"/>
</dbReference>
<organism evidence="2 3">
    <name type="scientific">Phytophthora kernoviae</name>
    <dbReference type="NCBI Taxonomy" id="325452"/>
    <lineage>
        <taxon>Eukaryota</taxon>
        <taxon>Sar</taxon>
        <taxon>Stramenopiles</taxon>
        <taxon>Oomycota</taxon>
        <taxon>Peronosporomycetes</taxon>
        <taxon>Peronosporales</taxon>
        <taxon>Peronosporaceae</taxon>
        <taxon>Phytophthora</taxon>
    </lineage>
</organism>
<evidence type="ECO:0000313" key="3">
    <source>
        <dbReference type="Proteomes" id="UP000277300"/>
    </source>
</evidence>
<proteinExistence type="predicted"/>
<evidence type="ECO:0000256" key="1">
    <source>
        <dbReference type="SAM" id="MobiDB-lite"/>
    </source>
</evidence>
<evidence type="ECO:0000313" key="2">
    <source>
        <dbReference type="EMBL" id="RLN61087.1"/>
    </source>
</evidence>
<protein>
    <submittedName>
        <fullName evidence="2">Uncharacterized protein</fullName>
    </submittedName>
</protein>
<gene>
    <name evidence="2" type="ORF">BBP00_00005626</name>
</gene>
<sequence length="201" mass="22139">MPTDTTSSALTPVSFENLAAIEAKLTSVEFELQRYSVDKTTGTKKQSPQRPNTPGRSSNEGKSVSTTGSVDPADPEPMNFESQQEVMTLNRTRVVFDKETVAPWTMKMPIAKATGHSPVVKKQREPVDFHLSSVDLPPPRSRSSDAASPKSNQREVGQYQHHSKTKASSPAVDDGPLKTPKYAKHDVCDLSYLDNFRSYTV</sequence>
<dbReference type="AlphaFoldDB" id="A0A3F2RP14"/>
<feature type="region of interest" description="Disordered" evidence="1">
    <location>
        <begin position="35"/>
        <end position="78"/>
    </location>
</feature>
<feature type="region of interest" description="Disordered" evidence="1">
    <location>
        <begin position="130"/>
        <end position="182"/>
    </location>
</feature>
<comment type="caution">
    <text evidence="2">The sequence shown here is derived from an EMBL/GenBank/DDBJ whole genome shotgun (WGS) entry which is preliminary data.</text>
</comment>